<feature type="transmembrane region" description="Helical" evidence="7">
    <location>
        <begin position="200"/>
        <end position="220"/>
    </location>
</feature>
<dbReference type="EMBL" id="JBHSNS010000004">
    <property type="protein sequence ID" value="MFC5729432.1"/>
    <property type="molecule type" value="Genomic_DNA"/>
</dbReference>
<evidence type="ECO:0000256" key="7">
    <source>
        <dbReference type="SAM" id="Phobius"/>
    </source>
</evidence>
<dbReference type="RefSeq" id="WP_136432616.1">
    <property type="nucleotide sequence ID" value="NZ_JBHSNS010000004.1"/>
</dbReference>
<reference evidence="10" key="1">
    <citation type="journal article" date="2019" name="Int. J. Syst. Evol. Microbiol.">
        <title>The Global Catalogue of Microorganisms (GCM) 10K type strain sequencing project: providing services to taxonomists for standard genome sequencing and annotation.</title>
        <authorList>
            <consortium name="The Broad Institute Genomics Platform"/>
            <consortium name="The Broad Institute Genome Sequencing Center for Infectious Disease"/>
            <person name="Wu L."/>
            <person name="Ma J."/>
        </authorList>
    </citation>
    <scope>NUCLEOTIDE SEQUENCE [LARGE SCALE GENOMIC DNA]</scope>
    <source>
        <strain evidence="10">YIM 94188</strain>
    </source>
</reference>
<keyword evidence="6 7" id="KW-0472">Membrane</keyword>
<name>A0ABW0ZFX2_9ACTN</name>
<feature type="transmembrane region" description="Helical" evidence="7">
    <location>
        <begin position="226"/>
        <end position="250"/>
    </location>
</feature>
<protein>
    <submittedName>
        <fullName evidence="9">MMPL family transporter</fullName>
    </submittedName>
</protein>
<dbReference type="Proteomes" id="UP001596072">
    <property type="component" value="Unassembled WGS sequence"/>
</dbReference>
<feature type="transmembrane region" description="Helical" evidence="7">
    <location>
        <begin position="541"/>
        <end position="560"/>
    </location>
</feature>
<dbReference type="InterPro" id="IPR050545">
    <property type="entry name" value="Mycobact_MmpL"/>
</dbReference>
<comment type="caution">
    <text evidence="9">The sequence shown here is derived from an EMBL/GenBank/DDBJ whole genome shotgun (WGS) entry which is preliminary data.</text>
</comment>
<dbReference type="InterPro" id="IPR004869">
    <property type="entry name" value="MMPL_dom"/>
</dbReference>
<keyword evidence="10" id="KW-1185">Reference proteome</keyword>
<evidence type="ECO:0000259" key="8">
    <source>
        <dbReference type="PROSITE" id="PS50156"/>
    </source>
</evidence>
<keyword evidence="3" id="KW-1003">Cell membrane</keyword>
<feature type="transmembrane region" description="Helical" evidence="7">
    <location>
        <begin position="174"/>
        <end position="193"/>
    </location>
</feature>
<accession>A0ABW0ZFX2</accession>
<keyword evidence="4 7" id="KW-0812">Transmembrane</keyword>
<evidence type="ECO:0000256" key="4">
    <source>
        <dbReference type="ARBA" id="ARBA00022692"/>
    </source>
</evidence>
<keyword evidence="5 7" id="KW-1133">Transmembrane helix</keyword>
<evidence type="ECO:0000256" key="5">
    <source>
        <dbReference type="ARBA" id="ARBA00022989"/>
    </source>
</evidence>
<gene>
    <name evidence="9" type="ORF">ACFPQB_10935</name>
</gene>
<feature type="transmembrane region" description="Helical" evidence="7">
    <location>
        <begin position="306"/>
        <end position="330"/>
    </location>
</feature>
<evidence type="ECO:0000256" key="1">
    <source>
        <dbReference type="ARBA" id="ARBA00004651"/>
    </source>
</evidence>
<dbReference type="InterPro" id="IPR000731">
    <property type="entry name" value="SSD"/>
</dbReference>
<organism evidence="9 10">
    <name type="scientific">Nocardioides vastitatis</name>
    <dbReference type="NCBI Taxonomy" id="2568655"/>
    <lineage>
        <taxon>Bacteria</taxon>
        <taxon>Bacillati</taxon>
        <taxon>Actinomycetota</taxon>
        <taxon>Actinomycetes</taxon>
        <taxon>Propionibacteriales</taxon>
        <taxon>Nocardioidaceae</taxon>
        <taxon>Nocardioides</taxon>
    </lineage>
</organism>
<evidence type="ECO:0000256" key="6">
    <source>
        <dbReference type="ARBA" id="ARBA00023136"/>
    </source>
</evidence>
<comment type="subcellular location">
    <subcellularLocation>
        <location evidence="1">Cell membrane</location>
        <topology evidence="1">Multi-pass membrane protein</topology>
    </subcellularLocation>
</comment>
<dbReference type="SUPFAM" id="SSF82866">
    <property type="entry name" value="Multidrug efflux transporter AcrB transmembrane domain"/>
    <property type="match status" value="2"/>
</dbReference>
<dbReference type="PANTHER" id="PTHR33406">
    <property type="entry name" value="MEMBRANE PROTEIN MJ1562-RELATED"/>
    <property type="match status" value="1"/>
</dbReference>
<sequence length="722" mass="76471">MIERWGALIVRRALVVLLVGLGITAAAAVAGVGLEDKLASGGFEDPASESSRELELERAAFGNQSVDTIVIFTSDDLEVSDPAFRAEVEQTLAQVPDDVVATAHTWYETQDPAMLSKDGHATAVYVSLDGASQNDFLDSFEKLEPAIAESDLDTAFAGAYAVYTDVNEETKTDLLRAEIVSLPIVLILSLIIFRSVVAALMPVLVGVVAVLGARAMIAGLNEAVEVSIFAPNIITLLGLGLAIDYALFVVSRFREEIALTPDDTARALVRTMVTAGRTVAFSALTVAAAMSSLLVFPQTFLKSIGYGGIAAVLIAMVAALTVLPAALALLGKRIDSVRIPFLQRSTPVESDHGAWARLAGAVMRRPVLVAAAVVVVLLAVASPFLGVKWGSVDYRVLPADTPSHEASERLNTEFGPERSTANVLLEGASEADVATYTAQVQGVPGVVDVRPVASEGDTVLLRAAWEGNSQSERSQDIVRELRTIDSPGDTQALVGGLTADTVDLAESVGDHLPLMGLIVVGVMLLLLFLAFGSVVLPVKAVIMNALSITASFGVVTWIFSDGHLADLLGFTPQGFLDLTNPIVMLAVLFGISMDYEVFLLSRVREQWDATGDSDLAVATGVQKTGRIITSAALLLAVVIGAFSLSGVVFMKMIGIGMLVAILVDATVVRALLVPATMKLLGRWNWWAPGPLARWWERFGFREGYDAGPTTSAEESTKVATRA</sequence>
<feature type="domain" description="SSD" evidence="8">
    <location>
        <begin position="197"/>
        <end position="329"/>
    </location>
</feature>
<feature type="transmembrane region" description="Helical" evidence="7">
    <location>
        <begin position="279"/>
        <end position="300"/>
    </location>
</feature>
<feature type="transmembrane region" description="Helical" evidence="7">
    <location>
        <begin position="514"/>
        <end position="534"/>
    </location>
</feature>
<dbReference type="Gene3D" id="1.20.1640.10">
    <property type="entry name" value="Multidrug efflux transporter AcrB transmembrane domain"/>
    <property type="match status" value="2"/>
</dbReference>
<evidence type="ECO:0000256" key="2">
    <source>
        <dbReference type="ARBA" id="ARBA00010157"/>
    </source>
</evidence>
<evidence type="ECO:0000313" key="10">
    <source>
        <dbReference type="Proteomes" id="UP001596072"/>
    </source>
</evidence>
<feature type="transmembrane region" description="Helical" evidence="7">
    <location>
        <begin position="627"/>
        <end position="647"/>
    </location>
</feature>
<feature type="transmembrane region" description="Helical" evidence="7">
    <location>
        <begin position="580"/>
        <end position="600"/>
    </location>
</feature>
<dbReference type="PROSITE" id="PS50156">
    <property type="entry name" value="SSD"/>
    <property type="match status" value="1"/>
</dbReference>
<dbReference type="PANTHER" id="PTHR33406:SF11">
    <property type="entry name" value="MEMBRANE PROTEIN SCO6666-RELATED"/>
    <property type="match status" value="1"/>
</dbReference>
<feature type="transmembrane region" description="Helical" evidence="7">
    <location>
        <begin position="367"/>
        <end position="387"/>
    </location>
</feature>
<evidence type="ECO:0000256" key="3">
    <source>
        <dbReference type="ARBA" id="ARBA00022475"/>
    </source>
</evidence>
<evidence type="ECO:0000313" key="9">
    <source>
        <dbReference type="EMBL" id="MFC5729432.1"/>
    </source>
</evidence>
<dbReference type="Pfam" id="PF03176">
    <property type="entry name" value="MMPL"/>
    <property type="match status" value="2"/>
</dbReference>
<feature type="transmembrane region" description="Helical" evidence="7">
    <location>
        <begin position="653"/>
        <end position="672"/>
    </location>
</feature>
<comment type="similarity">
    <text evidence="2">Belongs to the resistance-nodulation-cell division (RND) (TC 2.A.6) family. MmpL subfamily.</text>
</comment>
<proteinExistence type="inferred from homology"/>